<keyword evidence="1" id="KW-0472">Membrane</keyword>
<feature type="transmembrane region" description="Helical" evidence="1">
    <location>
        <begin position="263"/>
        <end position="282"/>
    </location>
</feature>
<proteinExistence type="predicted"/>
<feature type="transmembrane region" description="Helical" evidence="1">
    <location>
        <begin position="172"/>
        <end position="196"/>
    </location>
</feature>
<organism evidence="2 3">
    <name type="scientific">Candidatus Phycosocius bacilliformis</name>
    <dbReference type="NCBI Taxonomy" id="1445552"/>
    <lineage>
        <taxon>Bacteria</taxon>
        <taxon>Pseudomonadati</taxon>
        <taxon>Pseudomonadota</taxon>
        <taxon>Alphaproteobacteria</taxon>
        <taxon>Caulobacterales</taxon>
        <taxon>Caulobacterales incertae sedis</taxon>
        <taxon>Candidatus Phycosocius</taxon>
    </lineage>
</organism>
<feature type="transmembrane region" description="Helical" evidence="1">
    <location>
        <begin position="89"/>
        <end position="112"/>
    </location>
</feature>
<feature type="transmembrane region" description="Helical" evidence="1">
    <location>
        <begin position="313"/>
        <end position="334"/>
    </location>
</feature>
<feature type="transmembrane region" description="Helical" evidence="1">
    <location>
        <begin position="288"/>
        <end position="306"/>
    </location>
</feature>
<evidence type="ECO:0000313" key="3">
    <source>
        <dbReference type="Proteomes" id="UP000245086"/>
    </source>
</evidence>
<protein>
    <recommendedName>
        <fullName evidence="4">Glycosyltransferase RgtA/B/C/D-like domain-containing protein</fullName>
    </recommendedName>
</protein>
<gene>
    <name evidence="2" type="ORF">PbB2_02540</name>
</gene>
<comment type="caution">
    <text evidence="2">The sequence shown here is derived from an EMBL/GenBank/DDBJ whole genome shotgun (WGS) entry which is preliminary data.</text>
</comment>
<dbReference type="AlphaFoldDB" id="A0A2P2ECS7"/>
<reference evidence="2 3" key="1">
    <citation type="journal article" date="2018" name="Genome Announc.">
        <title>Draft Genome Sequence of "Candidatus Phycosocius bacilliformis," an Alphaproteobacterial Ectosymbiont of the Hydrocarbon-Producing Green Alga Botryococcus braunii.</title>
        <authorList>
            <person name="Tanabe Y."/>
            <person name="Yamaguchi H."/>
            <person name="Watanabe M.M."/>
        </authorList>
    </citation>
    <scope>NUCLEOTIDE SEQUENCE [LARGE SCALE GENOMIC DNA]</scope>
    <source>
        <strain evidence="2 3">BOTRYCO-2</strain>
    </source>
</reference>
<keyword evidence="1" id="KW-1133">Transmembrane helix</keyword>
<sequence>MSSPGSLKVPRPPEVPLALLICALPILVATVALAAIIPPGPDLLWRLHLAGRMLDGLVLYRDLIEVNPPLWFWTALPAVWLGKLMQVPAYQVLIGFNLLLASLCVGLLYVLLRATVAKFVATCVSLAFLAGLCLIPVGDWGQREQALLAACGLWTALVALRAQGKEVPWQIAVLVGLIGAYGFALKHYFVLIPLVLEIWLVVRLKRVSSLFRPETWTLGGAACLYAILVAVFAPDFLTRVLGLVAASYDAYGPLSRLSPLDRLLRLLSQCSFILSPILALILTRQRHPLAMAFLLAAVTSVVIVVLQEKGWRYHAIAAQGLSLMILALSLALAQQTGARWLHLVLICCLGLQTVWFELLRPMHQRILSGGQPVSPVMAQFLKAEPADSRIFILSTAPDLAYYPLARAGRTYWSRHYSMWMLPGLLTPSPDPRREAIRQAELRRVRAEFVADVTCSGPDVIVGELGYLRKPKRQVFDAVGFLSEDLRFKAWLATHYVRSKPAGRYPVWRRVGERPASCLPVPD</sequence>
<keyword evidence="3" id="KW-1185">Reference proteome</keyword>
<feature type="transmembrane region" description="Helical" evidence="1">
    <location>
        <begin position="119"/>
        <end position="138"/>
    </location>
</feature>
<name>A0A2P2ECS7_9PROT</name>
<dbReference type="EMBL" id="BFBR01000008">
    <property type="protein sequence ID" value="GBF58851.1"/>
    <property type="molecule type" value="Genomic_DNA"/>
</dbReference>
<feature type="transmembrane region" description="Helical" evidence="1">
    <location>
        <begin position="340"/>
        <end position="359"/>
    </location>
</feature>
<evidence type="ECO:0000313" key="2">
    <source>
        <dbReference type="EMBL" id="GBF58851.1"/>
    </source>
</evidence>
<feature type="transmembrane region" description="Helical" evidence="1">
    <location>
        <begin position="216"/>
        <end position="242"/>
    </location>
</feature>
<keyword evidence="1" id="KW-0812">Transmembrane</keyword>
<accession>A0A2P2ECS7</accession>
<evidence type="ECO:0000256" key="1">
    <source>
        <dbReference type="SAM" id="Phobius"/>
    </source>
</evidence>
<dbReference type="Proteomes" id="UP000245086">
    <property type="component" value="Unassembled WGS sequence"/>
</dbReference>
<evidence type="ECO:0008006" key="4">
    <source>
        <dbReference type="Google" id="ProtNLM"/>
    </source>
</evidence>